<evidence type="ECO:0000256" key="4">
    <source>
        <dbReference type="ARBA" id="ARBA00005163"/>
    </source>
</evidence>
<dbReference type="AlphaFoldDB" id="A0A455T2E9"/>
<evidence type="ECO:0000256" key="6">
    <source>
        <dbReference type="ARBA" id="ARBA00022448"/>
    </source>
</evidence>
<keyword evidence="8" id="KW-0349">Heme</keyword>
<dbReference type="Gene3D" id="1.20.1300.10">
    <property type="entry name" value="Fumarate reductase/succinate dehydrogenase, transmembrane subunit"/>
    <property type="match status" value="1"/>
</dbReference>
<evidence type="ECO:0000256" key="2">
    <source>
        <dbReference type="ARBA" id="ARBA00004050"/>
    </source>
</evidence>
<keyword evidence="10" id="KW-0479">Metal-binding</keyword>
<evidence type="ECO:0000256" key="11">
    <source>
        <dbReference type="ARBA" id="ARBA00022982"/>
    </source>
</evidence>
<evidence type="ECO:0000256" key="13">
    <source>
        <dbReference type="ARBA" id="ARBA00023004"/>
    </source>
</evidence>
<dbReference type="InterPro" id="IPR034804">
    <property type="entry name" value="SQR/QFR_C/D"/>
</dbReference>
<feature type="transmembrane region" description="Helical" evidence="15">
    <location>
        <begin position="101"/>
        <end position="124"/>
    </location>
</feature>
<keyword evidence="9 15" id="KW-0812">Transmembrane</keyword>
<evidence type="ECO:0000256" key="14">
    <source>
        <dbReference type="ARBA" id="ARBA00023136"/>
    </source>
</evidence>
<keyword evidence="7" id="KW-0816">Tricarboxylic acid cycle</keyword>
<protein>
    <recommendedName>
        <fullName evidence="5">Succinate dehydrogenase hydrophobic membrane anchor subunit</fullName>
    </recommendedName>
</protein>
<keyword evidence="11" id="KW-0249">Electron transport</keyword>
<gene>
    <name evidence="16" type="ORF">KTA_16600</name>
</gene>
<evidence type="ECO:0000256" key="10">
    <source>
        <dbReference type="ARBA" id="ARBA00022723"/>
    </source>
</evidence>
<dbReference type="InterPro" id="IPR014312">
    <property type="entry name" value="Succ_DH_anchor"/>
</dbReference>
<dbReference type="Pfam" id="PF01127">
    <property type="entry name" value="Sdh_cyt"/>
    <property type="match status" value="1"/>
</dbReference>
<dbReference type="NCBIfam" id="TIGR02968">
    <property type="entry name" value="succ_dehyd_anc"/>
    <property type="match status" value="1"/>
</dbReference>
<dbReference type="EMBL" id="AP019377">
    <property type="protein sequence ID" value="BBH93461.1"/>
    <property type="molecule type" value="Genomic_DNA"/>
</dbReference>
<feature type="transmembrane region" description="Helical" evidence="15">
    <location>
        <begin position="20"/>
        <end position="42"/>
    </location>
</feature>
<keyword evidence="13" id="KW-0408">Iron</keyword>
<evidence type="ECO:0000256" key="7">
    <source>
        <dbReference type="ARBA" id="ARBA00022532"/>
    </source>
</evidence>
<reference evidence="16" key="1">
    <citation type="submission" date="2018-12" db="EMBL/GenBank/DDBJ databases">
        <title>Novel natural products biosynthetic potential of the class Ktedonobacteria.</title>
        <authorList>
            <person name="Zheng Y."/>
            <person name="Saitou A."/>
            <person name="Wang C.M."/>
            <person name="Toyoda A."/>
            <person name="Minakuchi Y."/>
            <person name="Sekiguchi Y."/>
            <person name="Ueda K."/>
            <person name="Takano H."/>
            <person name="Sakai Y."/>
            <person name="Yokota A."/>
            <person name="Yabe S."/>
        </authorList>
    </citation>
    <scope>NUCLEOTIDE SEQUENCE</scope>
    <source>
        <strain evidence="16">A3-2</strain>
    </source>
</reference>
<keyword evidence="12 15" id="KW-1133">Transmembrane helix</keyword>
<sequence>MLRVSSGYGPRPTGGGFETFSWYFFRVSGIALIFLAIIHLILMHVTTDVACTSYQFVAHRYQNPYWRLYDWLLLTLALLHGMNGLRVVIDDYVRSRGWRLFLVSLVGLATLAFFLLGTITIVTFQPVPGSLQGASCVTH</sequence>
<keyword evidence="14 15" id="KW-0472">Membrane</keyword>
<comment type="cofactor">
    <cofactor evidence="1">
        <name>heme</name>
        <dbReference type="ChEBI" id="CHEBI:30413"/>
    </cofactor>
</comment>
<dbReference type="SUPFAM" id="SSF81343">
    <property type="entry name" value="Fumarate reductase respiratory complex transmembrane subunits"/>
    <property type="match status" value="1"/>
</dbReference>
<comment type="function">
    <text evidence="2">Membrane-anchoring subunit of succinate dehydrogenase (SDH).</text>
</comment>
<accession>A0A455T2E9</accession>
<comment type="subcellular location">
    <subcellularLocation>
        <location evidence="3">Membrane</location>
        <topology evidence="3">Multi-pass membrane protein</topology>
    </subcellularLocation>
</comment>
<evidence type="ECO:0000256" key="12">
    <source>
        <dbReference type="ARBA" id="ARBA00022989"/>
    </source>
</evidence>
<evidence type="ECO:0000256" key="3">
    <source>
        <dbReference type="ARBA" id="ARBA00004141"/>
    </source>
</evidence>
<dbReference type="GO" id="GO:0006099">
    <property type="term" value="P:tricarboxylic acid cycle"/>
    <property type="evidence" value="ECO:0007669"/>
    <property type="project" value="UniProtKB-UniPathway"/>
</dbReference>
<dbReference type="UniPathway" id="UPA00223"/>
<evidence type="ECO:0000256" key="9">
    <source>
        <dbReference type="ARBA" id="ARBA00022692"/>
    </source>
</evidence>
<keyword evidence="6" id="KW-0813">Transport</keyword>
<evidence type="ECO:0000313" key="16">
    <source>
        <dbReference type="EMBL" id="BBH93461.1"/>
    </source>
</evidence>
<dbReference type="GO" id="GO:0020037">
    <property type="term" value="F:heme binding"/>
    <property type="evidence" value="ECO:0007669"/>
    <property type="project" value="InterPro"/>
</dbReference>
<dbReference type="GO" id="GO:0046872">
    <property type="term" value="F:metal ion binding"/>
    <property type="evidence" value="ECO:0007669"/>
    <property type="project" value="UniProtKB-KW"/>
</dbReference>
<organism evidence="16">
    <name type="scientific">Thermogemmatispora argillosa</name>
    <dbReference type="NCBI Taxonomy" id="2045280"/>
    <lineage>
        <taxon>Bacteria</taxon>
        <taxon>Bacillati</taxon>
        <taxon>Chloroflexota</taxon>
        <taxon>Ktedonobacteria</taxon>
        <taxon>Thermogemmatisporales</taxon>
        <taxon>Thermogemmatisporaceae</taxon>
        <taxon>Thermogemmatispora</taxon>
    </lineage>
</organism>
<evidence type="ECO:0000256" key="1">
    <source>
        <dbReference type="ARBA" id="ARBA00001971"/>
    </source>
</evidence>
<evidence type="ECO:0000256" key="15">
    <source>
        <dbReference type="SAM" id="Phobius"/>
    </source>
</evidence>
<comment type="pathway">
    <text evidence="4">Carbohydrate metabolism; tricarboxylic acid cycle.</text>
</comment>
<proteinExistence type="predicted"/>
<evidence type="ECO:0000256" key="8">
    <source>
        <dbReference type="ARBA" id="ARBA00022617"/>
    </source>
</evidence>
<name>A0A455T2E9_9CHLR</name>
<dbReference type="GO" id="GO:0016020">
    <property type="term" value="C:membrane"/>
    <property type="evidence" value="ECO:0007669"/>
    <property type="project" value="UniProtKB-SubCell"/>
</dbReference>
<evidence type="ECO:0000256" key="5">
    <source>
        <dbReference type="ARBA" id="ARBA00019425"/>
    </source>
</evidence>
<dbReference type="InterPro" id="IPR000701">
    <property type="entry name" value="SuccDH_FuR_B_TM-su"/>
</dbReference>